<dbReference type="SUPFAM" id="SSF55729">
    <property type="entry name" value="Acyl-CoA N-acyltransferases (Nat)"/>
    <property type="match status" value="1"/>
</dbReference>
<dbReference type="EC" id="2.3.1.259" evidence="7"/>
<comment type="catalytic activity">
    <reaction evidence="9">
        <text>L-lysyl-[protein] + acetyl-CoA = N(6)-acetyl-L-lysyl-[protein] + CoA + H(+)</text>
        <dbReference type="Rhea" id="RHEA:45948"/>
        <dbReference type="Rhea" id="RHEA-COMP:9752"/>
        <dbReference type="Rhea" id="RHEA-COMP:10731"/>
        <dbReference type="ChEBI" id="CHEBI:15378"/>
        <dbReference type="ChEBI" id="CHEBI:29969"/>
        <dbReference type="ChEBI" id="CHEBI:57287"/>
        <dbReference type="ChEBI" id="CHEBI:57288"/>
        <dbReference type="ChEBI" id="CHEBI:61930"/>
        <dbReference type="EC" id="2.3.1.48"/>
    </reaction>
</comment>
<gene>
    <name evidence="12" type="primary">NAA60</name>
    <name evidence="12" type="ORF">SO694_00017141</name>
</gene>
<reference evidence="12 13" key="1">
    <citation type="submission" date="2024-03" db="EMBL/GenBank/DDBJ databases">
        <title>Aureococcus anophagefferens CCMP1851 and Kratosvirus quantuckense: Draft genome of a second virus-susceptible host strain in the model system.</title>
        <authorList>
            <person name="Chase E."/>
            <person name="Truchon A.R."/>
            <person name="Schepens W."/>
            <person name="Wilhelm S.W."/>
        </authorList>
    </citation>
    <scope>NUCLEOTIDE SEQUENCE [LARGE SCALE GENOMIC DNA]</scope>
    <source>
        <strain evidence="12 13">CCMP1851</strain>
    </source>
</reference>
<evidence type="ECO:0000256" key="7">
    <source>
        <dbReference type="ARBA" id="ARBA00026111"/>
    </source>
</evidence>
<dbReference type="PANTHER" id="PTHR14744">
    <property type="entry name" value="N-ALPHA-ACETYLTRANSFERASE 60"/>
    <property type="match status" value="1"/>
</dbReference>
<evidence type="ECO:0000256" key="4">
    <source>
        <dbReference type="ARBA" id="ARBA00022853"/>
    </source>
</evidence>
<keyword evidence="2" id="KW-0808">Transferase</keyword>
<dbReference type="PANTHER" id="PTHR14744:SF15">
    <property type="entry name" value="N-ALPHA-ACETYLTRANSFERASE 60"/>
    <property type="match status" value="1"/>
</dbReference>
<dbReference type="InterPro" id="IPR016181">
    <property type="entry name" value="Acyl_CoA_acyltransferase"/>
</dbReference>
<dbReference type="InterPro" id="IPR000182">
    <property type="entry name" value="GNAT_dom"/>
</dbReference>
<dbReference type="CDD" id="cd04301">
    <property type="entry name" value="NAT_SF"/>
    <property type="match status" value="1"/>
</dbReference>
<dbReference type="Pfam" id="PF00583">
    <property type="entry name" value="Acetyltransf_1"/>
    <property type="match status" value="1"/>
</dbReference>
<evidence type="ECO:0000256" key="5">
    <source>
        <dbReference type="ARBA" id="ARBA00023315"/>
    </source>
</evidence>
<evidence type="ECO:0000256" key="8">
    <source>
        <dbReference type="ARBA" id="ARBA00026144"/>
    </source>
</evidence>
<keyword evidence="13" id="KW-1185">Reference proteome</keyword>
<accession>A0ABR1G2B3</accession>
<feature type="domain" description="N-acetyltransferase" evidence="11">
    <location>
        <begin position="1"/>
        <end position="172"/>
    </location>
</feature>
<evidence type="ECO:0000256" key="1">
    <source>
        <dbReference type="ARBA" id="ARBA00013184"/>
    </source>
</evidence>
<dbReference type="InterPro" id="IPR045141">
    <property type="entry name" value="NAA60-like"/>
</dbReference>
<evidence type="ECO:0000256" key="2">
    <source>
        <dbReference type="ARBA" id="ARBA00022679"/>
    </source>
</evidence>
<keyword evidence="5" id="KW-0012">Acyltransferase</keyword>
<dbReference type="Proteomes" id="UP001363151">
    <property type="component" value="Unassembled WGS sequence"/>
</dbReference>
<proteinExistence type="inferred from homology"/>
<sequence length="224" mass="25089">MRVEDLEPIKALHEEWFPVRYSAAFYDAAVRERMVGTREPLHTIVAEDARTLEIVGLVTAQLTDAATCGDELFEPARDFRAEECSRVMYVLTLGSATRYRRRGIAKELLRRCVLRAEAEAGCGAVYLHVITYNDAAIEFYERNDFSRLREIADYYRIDGASHACYVYALFLSRARAGDVRLDDDDGRGDVASYLASALARAALLVPAAWRTCIRPRRGGGAGRA</sequence>
<keyword evidence="4" id="KW-0156">Chromatin regulator</keyword>
<keyword evidence="3" id="KW-0159">Chromosome partition</keyword>
<dbReference type="PROSITE" id="PS51186">
    <property type="entry name" value="GNAT"/>
    <property type="match status" value="1"/>
</dbReference>
<dbReference type="Gene3D" id="3.40.630.30">
    <property type="match status" value="1"/>
</dbReference>
<comment type="catalytic activity">
    <reaction evidence="10">
        <text>N-terminal L-methionyl-[transmembrane protein] + acetyl-CoA = N-terminal N(alpha)-acetyl-L-methionyl-[transmembrane protein] + CoA + H(+)</text>
        <dbReference type="Rhea" id="RHEA:50604"/>
        <dbReference type="Rhea" id="RHEA-COMP:12745"/>
        <dbReference type="Rhea" id="RHEA-COMP:12746"/>
        <dbReference type="ChEBI" id="CHEBI:15378"/>
        <dbReference type="ChEBI" id="CHEBI:57287"/>
        <dbReference type="ChEBI" id="CHEBI:57288"/>
        <dbReference type="ChEBI" id="CHEBI:64731"/>
        <dbReference type="ChEBI" id="CHEBI:133414"/>
        <dbReference type="EC" id="2.3.1.259"/>
    </reaction>
</comment>
<evidence type="ECO:0000256" key="6">
    <source>
        <dbReference type="ARBA" id="ARBA00025774"/>
    </source>
</evidence>
<dbReference type="EMBL" id="JBBJCI010000142">
    <property type="protein sequence ID" value="KAK7242485.1"/>
    <property type="molecule type" value="Genomic_DNA"/>
</dbReference>
<evidence type="ECO:0000313" key="12">
    <source>
        <dbReference type="EMBL" id="KAK7242485.1"/>
    </source>
</evidence>
<protein>
    <recommendedName>
        <fullName evidence="8">N-alpha-acetyltransferase 60</fullName>
        <ecNumber evidence="7">2.3.1.259</ecNumber>
        <ecNumber evidence="1">2.3.1.48</ecNumber>
    </recommendedName>
</protein>
<evidence type="ECO:0000256" key="10">
    <source>
        <dbReference type="ARBA" id="ARBA00048848"/>
    </source>
</evidence>
<comment type="caution">
    <text evidence="12">The sequence shown here is derived from an EMBL/GenBank/DDBJ whole genome shotgun (WGS) entry which is preliminary data.</text>
</comment>
<evidence type="ECO:0000256" key="9">
    <source>
        <dbReference type="ARBA" id="ARBA00048017"/>
    </source>
</evidence>
<dbReference type="EC" id="2.3.1.48" evidence="1"/>
<organism evidence="12 13">
    <name type="scientific">Aureococcus anophagefferens</name>
    <name type="common">Harmful bloom alga</name>
    <dbReference type="NCBI Taxonomy" id="44056"/>
    <lineage>
        <taxon>Eukaryota</taxon>
        <taxon>Sar</taxon>
        <taxon>Stramenopiles</taxon>
        <taxon>Ochrophyta</taxon>
        <taxon>Pelagophyceae</taxon>
        <taxon>Pelagomonadales</taxon>
        <taxon>Pelagomonadaceae</taxon>
        <taxon>Aureococcus</taxon>
    </lineage>
</organism>
<evidence type="ECO:0000256" key="3">
    <source>
        <dbReference type="ARBA" id="ARBA00022829"/>
    </source>
</evidence>
<evidence type="ECO:0000313" key="13">
    <source>
        <dbReference type="Proteomes" id="UP001363151"/>
    </source>
</evidence>
<name>A0ABR1G2B3_AURAN</name>
<evidence type="ECO:0000259" key="11">
    <source>
        <dbReference type="PROSITE" id="PS51186"/>
    </source>
</evidence>
<comment type="similarity">
    <text evidence="6">Belongs to the acetyltransferase family. NAA60 subfamily.</text>
</comment>